<evidence type="ECO:0000256" key="1">
    <source>
        <dbReference type="SAM" id="Phobius"/>
    </source>
</evidence>
<feature type="transmembrane region" description="Helical" evidence="1">
    <location>
        <begin position="130"/>
        <end position="149"/>
    </location>
</feature>
<dbReference type="OrthoDB" id="3480012at2"/>
<dbReference type="AlphaFoldDB" id="A0A4R7T9C5"/>
<organism evidence="2 3">
    <name type="scientific">Kribbella voronezhensis</name>
    <dbReference type="NCBI Taxonomy" id="2512212"/>
    <lineage>
        <taxon>Bacteria</taxon>
        <taxon>Bacillati</taxon>
        <taxon>Actinomycetota</taxon>
        <taxon>Actinomycetes</taxon>
        <taxon>Propionibacteriales</taxon>
        <taxon>Kribbellaceae</taxon>
        <taxon>Kribbella</taxon>
    </lineage>
</organism>
<name>A0A4R7T9C5_9ACTN</name>
<dbReference type="EMBL" id="SOCE01000001">
    <property type="protein sequence ID" value="TDU87828.1"/>
    <property type="molecule type" value="Genomic_DNA"/>
</dbReference>
<accession>A0A4R7T9C5</accession>
<feature type="transmembrane region" description="Helical" evidence="1">
    <location>
        <begin position="64"/>
        <end position="83"/>
    </location>
</feature>
<feature type="transmembrane region" description="Helical" evidence="1">
    <location>
        <begin position="89"/>
        <end position="109"/>
    </location>
</feature>
<reference evidence="2 3" key="1">
    <citation type="submission" date="2019-03" db="EMBL/GenBank/DDBJ databases">
        <title>Genomic Encyclopedia of Type Strains, Phase III (KMG-III): the genomes of soil and plant-associated and newly described type strains.</title>
        <authorList>
            <person name="Whitman W."/>
        </authorList>
    </citation>
    <scope>NUCLEOTIDE SEQUENCE [LARGE SCALE GENOMIC DNA]</scope>
    <source>
        <strain evidence="2 3">VKM Ac-2575</strain>
    </source>
</reference>
<sequence>MKLAGALIRLYPKSFRDRWEDELRLEAHAAGARGLPDLAAGAVSQWLHPALWPATRPDQRYGRATASLTAVTLGTWLLAYLTGEQDKTAIPHGLDAAAYLMVFAIVLSSPWPKLTGAALTTLARRGLARLALPLLVGAAVVVIAKTTAGPVTYPARQLLPAMWWASLLAFAVQAPRVITDVCEHAARPAGPARLRTSIDLVTAANLAIAATILARAASSRHFLPAATAVMIAVLTIPALFTRRDLSSLRGSIR</sequence>
<evidence type="ECO:0000313" key="2">
    <source>
        <dbReference type="EMBL" id="TDU87828.1"/>
    </source>
</evidence>
<protein>
    <submittedName>
        <fullName evidence="2">Uncharacterized protein</fullName>
    </submittedName>
</protein>
<dbReference type="RefSeq" id="WP_133977545.1">
    <property type="nucleotide sequence ID" value="NZ_SOCE01000001.1"/>
</dbReference>
<keyword evidence="1" id="KW-0812">Transmembrane</keyword>
<proteinExistence type="predicted"/>
<evidence type="ECO:0000313" key="3">
    <source>
        <dbReference type="Proteomes" id="UP000295151"/>
    </source>
</evidence>
<keyword evidence="1" id="KW-1133">Transmembrane helix</keyword>
<keyword evidence="1" id="KW-0472">Membrane</keyword>
<gene>
    <name evidence="2" type="ORF">EV138_1358</name>
</gene>
<keyword evidence="3" id="KW-1185">Reference proteome</keyword>
<dbReference type="Proteomes" id="UP000295151">
    <property type="component" value="Unassembled WGS sequence"/>
</dbReference>
<comment type="caution">
    <text evidence="2">The sequence shown here is derived from an EMBL/GenBank/DDBJ whole genome shotgun (WGS) entry which is preliminary data.</text>
</comment>
<feature type="transmembrane region" description="Helical" evidence="1">
    <location>
        <begin position="222"/>
        <end position="240"/>
    </location>
</feature>